<keyword evidence="3" id="KW-1185">Reference proteome</keyword>
<dbReference type="EMBL" id="CATNWA010017023">
    <property type="protein sequence ID" value="CAI9597395.1"/>
    <property type="molecule type" value="Genomic_DNA"/>
</dbReference>
<evidence type="ECO:0000256" key="1">
    <source>
        <dbReference type="SAM" id="MobiDB-lite"/>
    </source>
</evidence>
<accession>A0ABN9FK43</accession>
<feature type="region of interest" description="Disordered" evidence="1">
    <location>
        <begin position="1"/>
        <end position="24"/>
    </location>
</feature>
<protein>
    <submittedName>
        <fullName evidence="2">Uncharacterized protein</fullName>
    </submittedName>
</protein>
<dbReference type="Proteomes" id="UP001162483">
    <property type="component" value="Unassembled WGS sequence"/>
</dbReference>
<proteinExistence type="predicted"/>
<evidence type="ECO:0000313" key="2">
    <source>
        <dbReference type="EMBL" id="CAI9597395.1"/>
    </source>
</evidence>
<comment type="caution">
    <text evidence="2">The sequence shown here is derived from an EMBL/GenBank/DDBJ whole genome shotgun (WGS) entry which is preliminary data.</text>
</comment>
<reference evidence="2" key="1">
    <citation type="submission" date="2023-05" db="EMBL/GenBank/DDBJ databases">
        <authorList>
            <person name="Stuckert A."/>
        </authorList>
    </citation>
    <scope>NUCLEOTIDE SEQUENCE</scope>
</reference>
<sequence>MVAKTIQRFNKTGSTQNRPRHGRPKELNALAQCHIQRLSLGNRRRSAASIAAEVEGVGGSACQCSDHVPQAASSWSAWLSSQKEASSK</sequence>
<feature type="compositionally biased region" description="Polar residues" evidence="1">
    <location>
        <begin position="7"/>
        <end position="17"/>
    </location>
</feature>
<feature type="non-terminal residue" evidence="2">
    <location>
        <position position="88"/>
    </location>
</feature>
<gene>
    <name evidence="2" type="ORF">SPARVUS_LOCUS12250214</name>
</gene>
<name>A0ABN9FK43_9NEOB</name>
<organism evidence="2 3">
    <name type="scientific">Staurois parvus</name>
    <dbReference type="NCBI Taxonomy" id="386267"/>
    <lineage>
        <taxon>Eukaryota</taxon>
        <taxon>Metazoa</taxon>
        <taxon>Chordata</taxon>
        <taxon>Craniata</taxon>
        <taxon>Vertebrata</taxon>
        <taxon>Euteleostomi</taxon>
        <taxon>Amphibia</taxon>
        <taxon>Batrachia</taxon>
        <taxon>Anura</taxon>
        <taxon>Neobatrachia</taxon>
        <taxon>Ranoidea</taxon>
        <taxon>Ranidae</taxon>
        <taxon>Staurois</taxon>
    </lineage>
</organism>
<evidence type="ECO:0000313" key="3">
    <source>
        <dbReference type="Proteomes" id="UP001162483"/>
    </source>
</evidence>